<organism evidence="1 2">
    <name type="scientific">Marssonina brunnea f. sp. multigermtubi (strain MB_m1)</name>
    <name type="common">Marssonina leaf spot fungus</name>
    <dbReference type="NCBI Taxonomy" id="1072389"/>
    <lineage>
        <taxon>Eukaryota</taxon>
        <taxon>Fungi</taxon>
        <taxon>Dikarya</taxon>
        <taxon>Ascomycota</taxon>
        <taxon>Pezizomycotina</taxon>
        <taxon>Leotiomycetes</taxon>
        <taxon>Helotiales</taxon>
        <taxon>Drepanopezizaceae</taxon>
        <taxon>Drepanopeziza</taxon>
    </lineage>
</organism>
<dbReference type="EMBL" id="JH921428">
    <property type="protein sequence ID" value="EKD21120.1"/>
    <property type="molecule type" value="Genomic_DNA"/>
</dbReference>
<evidence type="ECO:0000313" key="2">
    <source>
        <dbReference type="Proteomes" id="UP000006753"/>
    </source>
</evidence>
<dbReference type="HOGENOM" id="CLU_1315633_0_0_1"/>
<dbReference type="InParanoid" id="K1WU09"/>
<gene>
    <name evidence="1" type="ORF">MBM_00233</name>
</gene>
<evidence type="ECO:0000313" key="1">
    <source>
        <dbReference type="EMBL" id="EKD21120.1"/>
    </source>
</evidence>
<sequence>MGAKGGVLNPNTIEDGKGWHADRAEGMQYRDESIKLDSVQNEAIPYDEDQGLALLAREWNFEFRMYGTLYGVQYRPNDFEVPVLDCFCRSLTAISLSANLLGSLRNSASTGYSTHYTTVLYYGTGTILSTSTCLSLNKPYRRSQTEPIAIAGTDLGRTEIDRVRVVVRVGVKVQVQVKVKVRIRIRIIHVGHAAIGRLEAQVSSLCHEG</sequence>
<dbReference type="KEGG" id="mbe:MBM_00233"/>
<dbReference type="Proteomes" id="UP000006753">
    <property type="component" value="Unassembled WGS sequence"/>
</dbReference>
<proteinExistence type="predicted"/>
<accession>K1WU09</accession>
<protein>
    <submittedName>
        <fullName evidence="1">Uncharacterized protein</fullName>
    </submittedName>
</protein>
<reference evidence="1 2" key="1">
    <citation type="journal article" date="2012" name="BMC Genomics">
        <title>Sequencing the genome of Marssonina brunnea reveals fungus-poplar co-evolution.</title>
        <authorList>
            <person name="Zhu S."/>
            <person name="Cao Y.-Z."/>
            <person name="Jiang C."/>
            <person name="Tan B.-Y."/>
            <person name="Wang Z."/>
            <person name="Feng S."/>
            <person name="Zhang L."/>
            <person name="Su X.-H."/>
            <person name="Brejova B."/>
            <person name="Vinar T."/>
            <person name="Xu M."/>
            <person name="Wang M.-X."/>
            <person name="Zhang S.-G."/>
            <person name="Huang M.-R."/>
            <person name="Wu R."/>
            <person name="Zhou Y."/>
        </authorList>
    </citation>
    <scope>NUCLEOTIDE SEQUENCE [LARGE SCALE GENOMIC DNA]</scope>
    <source>
        <strain evidence="1 2">MB_m1</strain>
    </source>
</reference>
<keyword evidence="2" id="KW-1185">Reference proteome</keyword>
<name>K1WU09_MARBU</name>
<dbReference type="AlphaFoldDB" id="K1WU09"/>